<evidence type="ECO:0000256" key="1">
    <source>
        <dbReference type="SAM" id="MobiDB-lite"/>
    </source>
</evidence>
<dbReference type="Proteomes" id="UP000439903">
    <property type="component" value="Unassembled WGS sequence"/>
</dbReference>
<gene>
    <name evidence="2" type="ORF">F8M41_023662</name>
</gene>
<dbReference type="EMBL" id="WTPW01000776">
    <property type="protein sequence ID" value="KAF0480814.1"/>
    <property type="molecule type" value="Genomic_DNA"/>
</dbReference>
<name>A0A8H4ACZ2_GIGMA</name>
<feature type="compositionally biased region" description="Basic residues" evidence="1">
    <location>
        <begin position="116"/>
        <end position="127"/>
    </location>
</feature>
<sequence>MEGEFSALHDTFIEFSVLSPEDTTSQYSLNEFSVLSPENTTTEATFHVDSPISTPLSVNANLYPAPGDYVASPGDMLRMNYLEPSPATGFYVNNFGFSSGNMTSLEDRSANNEKKERKKAANQRHAVKKSEELKNLRNEVKSLREENSKLIIKEFMGFFKFFGNKIDQLEDL</sequence>
<feature type="region of interest" description="Disordered" evidence="1">
    <location>
        <begin position="103"/>
        <end position="128"/>
    </location>
</feature>
<dbReference type="AlphaFoldDB" id="A0A8H4ACZ2"/>
<keyword evidence="3" id="KW-1185">Reference proteome</keyword>
<feature type="compositionally biased region" description="Basic and acidic residues" evidence="1">
    <location>
        <begin position="105"/>
        <end position="115"/>
    </location>
</feature>
<protein>
    <recommendedName>
        <fullName evidence="4">BZIP domain-containing protein</fullName>
    </recommendedName>
</protein>
<accession>A0A8H4ACZ2</accession>
<evidence type="ECO:0008006" key="4">
    <source>
        <dbReference type="Google" id="ProtNLM"/>
    </source>
</evidence>
<dbReference type="CDD" id="cd14686">
    <property type="entry name" value="bZIP"/>
    <property type="match status" value="1"/>
</dbReference>
<proteinExistence type="predicted"/>
<comment type="caution">
    <text evidence="2">The sequence shown here is derived from an EMBL/GenBank/DDBJ whole genome shotgun (WGS) entry which is preliminary data.</text>
</comment>
<organism evidence="2 3">
    <name type="scientific">Gigaspora margarita</name>
    <dbReference type="NCBI Taxonomy" id="4874"/>
    <lineage>
        <taxon>Eukaryota</taxon>
        <taxon>Fungi</taxon>
        <taxon>Fungi incertae sedis</taxon>
        <taxon>Mucoromycota</taxon>
        <taxon>Glomeromycotina</taxon>
        <taxon>Glomeromycetes</taxon>
        <taxon>Diversisporales</taxon>
        <taxon>Gigasporaceae</taxon>
        <taxon>Gigaspora</taxon>
    </lineage>
</organism>
<reference evidence="2 3" key="1">
    <citation type="journal article" date="2019" name="Environ. Microbiol.">
        <title>At the nexus of three kingdoms: the genome of the mycorrhizal fungus Gigaspora margarita provides insights into plant, endobacterial and fungal interactions.</title>
        <authorList>
            <person name="Venice F."/>
            <person name="Ghignone S."/>
            <person name="Salvioli di Fossalunga A."/>
            <person name="Amselem J."/>
            <person name="Novero M."/>
            <person name="Xianan X."/>
            <person name="Sedzielewska Toro K."/>
            <person name="Morin E."/>
            <person name="Lipzen A."/>
            <person name="Grigoriev I.V."/>
            <person name="Henrissat B."/>
            <person name="Martin F.M."/>
            <person name="Bonfante P."/>
        </authorList>
    </citation>
    <scope>NUCLEOTIDE SEQUENCE [LARGE SCALE GENOMIC DNA]</scope>
    <source>
        <strain evidence="2 3">BEG34</strain>
    </source>
</reference>
<evidence type="ECO:0000313" key="2">
    <source>
        <dbReference type="EMBL" id="KAF0480814.1"/>
    </source>
</evidence>
<evidence type="ECO:0000313" key="3">
    <source>
        <dbReference type="Proteomes" id="UP000439903"/>
    </source>
</evidence>